<evidence type="ECO:0000256" key="3">
    <source>
        <dbReference type="ARBA" id="ARBA00022989"/>
    </source>
</evidence>
<dbReference type="EMBL" id="MBFS01000287">
    <property type="protein sequence ID" value="PVV03029.1"/>
    <property type="molecule type" value="Genomic_DNA"/>
</dbReference>
<proteinExistence type="predicted"/>
<keyword evidence="4 5" id="KW-0472">Membrane</keyword>
<sequence>MFKGVYYTAKFQVILVSLVCFCVPGMFSALNSLGGGGQIDTSTGSKSNAALNTTFTIFGLLGGGIVNLFGVRFTLFLSGLAYALYSGSYIYYNHTAQPGFTIAAGAILGIGAGVLWAGQGMIMTSYPLEKEKGKFIFISWGIFNMGGVLGSIIPVVVNSENNLSDAGYVAFLVIEVLGAILSLALAPPNKVTRSDGSGVIISKQENVLGELVAVLKLFLNPSMISLFFLSFSSNFFYSYEFNIYNAPNFTPRSKGFNNIFYWASQIVGCYFLSKILDSKLSRKKRAYIGTTICAVMYNSIWIGVIFMQRTFRPVREGREPRYNFQTTGAKYFPPILLYSLMGFLDSCWQSMAYWLIGSLSNDSIVLSRYVGFYKGVQSAGAAVSWAVDAGKMKPNSQLILNMVVVNAAIPFMYLFCKRIKETSEVNDPKTSEELVN</sequence>
<feature type="transmembrane region" description="Helical" evidence="5">
    <location>
        <begin position="75"/>
        <end position="92"/>
    </location>
</feature>
<feature type="transmembrane region" description="Helical" evidence="5">
    <location>
        <begin position="331"/>
        <end position="356"/>
    </location>
</feature>
<dbReference type="InterPro" id="IPR051617">
    <property type="entry name" value="UNC-93-like_regulator"/>
</dbReference>
<protein>
    <recommendedName>
        <fullName evidence="8">Major facilitator superfamily (MFS) profile domain-containing protein</fullName>
    </recommendedName>
</protein>
<dbReference type="GO" id="GO:0016020">
    <property type="term" value="C:membrane"/>
    <property type="evidence" value="ECO:0007669"/>
    <property type="project" value="UniProtKB-SubCell"/>
</dbReference>
<evidence type="ECO:0000313" key="6">
    <source>
        <dbReference type="EMBL" id="PVV03029.1"/>
    </source>
</evidence>
<feature type="transmembrane region" description="Helical" evidence="5">
    <location>
        <begin position="98"/>
        <end position="123"/>
    </location>
</feature>
<evidence type="ECO:0000256" key="4">
    <source>
        <dbReference type="ARBA" id="ARBA00023136"/>
    </source>
</evidence>
<feature type="transmembrane region" description="Helical" evidence="5">
    <location>
        <begin position="288"/>
        <end position="311"/>
    </location>
</feature>
<feature type="transmembrane region" description="Helical" evidence="5">
    <location>
        <begin position="207"/>
        <end position="231"/>
    </location>
</feature>
<dbReference type="PANTHER" id="PTHR23294:SF59">
    <property type="entry name" value="UNC93-LIKE PROTEIN C922.05C"/>
    <property type="match status" value="1"/>
</dbReference>
<dbReference type="OrthoDB" id="196103at2759"/>
<feature type="transmembrane region" description="Helical" evidence="5">
    <location>
        <begin position="135"/>
        <end position="156"/>
    </location>
</feature>
<keyword evidence="3 5" id="KW-1133">Transmembrane helix</keyword>
<dbReference type="SUPFAM" id="SSF103473">
    <property type="entry name" value="MFS general substrate transporter"/>
    <property type="match status" value="1"/>
</dbReference>
<dbReference type="PANTHER" id="PTHR23294">
    <property type="entry name" value="ET TRANSLATION PRODUCT-RELATED"/>
    <property type="match status" value="1"/>
</dbReference>
<keyword evidence="7" id="KW-1185">Reference proteome</keyword>
<evidence type="ECO:0008006" key="8">
    <source>
        <dbReference type="Google" id="ProtNLM"/>
    </source>
</evidence>
<evidence type="ECO:0000256" key="1">
    <source>
        <dbReference type="ARBA" id="ARBA00004141"/>
    </source>
</evidence>
<gene>
    <name evidence="6" type="ORF">BB560_002509</name>
</gene>
<comment type="subcellular location">
    <subcellularLocation>
        <location evidence="1">Membrane</location>
        <topology evidence="1">Multi-pass membrane protein</topology>
    </subcellularLocation>
</comment>
<dbReference type="Proteomes" id="UP000245609">
    <property type="component" value="Unassembled WGS sequence"/>
</dbReference>
<accession>A0A2T9ZEL6</accession>
<keyword evidence="2 5" id="KW-0812">Transmembrane</keyword>
<organism evidence="6 7">
    <name type="scientific">Smittium megazygosporum</name>
    <dbReference type="NCBI Taxonomy" id="133381"/>
    <lineage>
        <taxon>Eukaryota</taxon>
        <taxon>Fungi</taxon>
        <taxon>Fungi incertae sedis</taxon>
        <taxon>Zoopagomycota</taxon>
        <taxon>Kickxellomycotina</taxon>
        <taxon>Harpellomycetes</taxon>
        <taxon>Harpellales</taxon>
        <taxon>Legeriomycetaceae</taxon>
        <taxon>Smittium</taxon>
    </lineage>
</organism>
<dbReference type="InterPro" id="IPR010291">
    <property type="entry name" value="Ion_channel_UNC-93"/>
</dbReference>
<dbReference type="Pfam" id="PF05978">
    <property type="entry name" value="UNC-93"/>
    <property type="match status" value="1"/>
</dbReference>
<dbReference type="STRING" id="133381.A0A2T9ZEL6"/>
<name>A0A2T9ZEL6_9FUNG</name>
<feature type="transmembrane region" description="Helical" evidence="5">
    <location>
        <begin position="398"/>
        <end position="416"/>
    </location>
</feature>
<dbReference type="InterPro" id="IPR036259">
    <property type="entry name" value="MFS_trans_sf"/>
</dbReference>
<reference evidence="6 7" key="1">
    <citation type="journal article" date="2018" name="MBio">
        <title>Comparative Genomics Reveals the Core Gene Toolbox for the Fungus-Insect Symbiosis.</title>
        <authorList>
            <person name="Wang Y."/>
            <person name="Stata M."/>
            <person name="Wang W."/>
            <person name="Stajich J.E."/>
            <person name="White M.M."/>
            <person name="Moncalvo J.M."/>
        </authorList>
    </citation>
    <scope>NUCLEOTIDE SEQUENCE [LARGE SCALE GENOMIC DNA]</scope>
    <source>
        <strain evidence="6 7">SC-DP-2</strain>
    </source>
</reference>
<feature type="transmembrane region" description="Helical" evidence="5">
    <location>
        <begin position="168"/>
        <end position="186"/>
    </location>
</feature>
<feature type="transmembrane region" description="Helical" evidence="5">
    <location>
        <begin position="50"/>
        <end position="68"/>
    </location>
</feature>
<dbReference type="Gene3D" id="1.20.1250.20">
    <property type="entry name" value="MFS general substrate transporter like domains"/>
    <property type="match status" value="1"/>
</dbReference>
<feature type="transmembrane region" description="Helical" evidence="5">
    <location>
        <begin position="12"/>
        <end position="30"/>
    </location>
</feature>
<evidence type="ECO:0000256" key="2">
    <source>
        <dbReference type="ARBA" id="ARBA00022692"/>
    </source>
</evidence>
<evidence type="ECO:0000256" key="5">
    <source>
        <dbReference type="SAM" id="Phobius"/>
    </source>
</evidence>
<comment type="caution">
    <text evidence="6">The sequence shown here is derived from an EMBL/GenBank/DDBJ whole genome shotgun (WGS) entry which is preliminary data.</text>
</comment>
<evidence type="ECO:0000313" key="7">
    <source>
        <dbReference type="Proteomes" id="UP000245609"/>
    </source>
</evidence>
<dbReference type="AlphaFoldDB" id="A0A2T9ZEL6"/>